<gene>
    <name evidence="2" type="ORF">NDU88_003488</name>
</gene>
<accession>A0AAV7SG55</accession>
<dbReference type="AlphaFoldDB" id="A0AAV7SG55"/>
<reference evidence="2" key="1">
    <citation type="journal article" date="2022" name="bioRxiv">
        <title>Sequencing and chromosome-scale assembly of the giantPleurodeles waltlgenome.</title>
        <authorList>
            <person name="Brown T."/>
            <person name="Elewa A."/>
            <person name="Iarovenko S."/>
            <person name="Subramanian E."/>
            <person name="Araus A.J."/>
            <person name="Petzold A."/>
            <person name="Susuki M."/>
            <person name="Suzuki K.-i.T."/>
            <person name="Hayashi T."/>
            <person name="Toyoda A."/>
            <person name="Oliveira C."/>
            <person name="Osipova E."/>
            <person name="Leigh N.D."/>
            <person name="Simon A."/>
            <person name="Yun M.H."/>
        </authorList>
    </citation>
    <scope>NUCLEOTIDE SEQUENCE</scope>
    <source>
        <strain evidence="2">20211129_DDA</strain>
        <tissue evidence="2">Liver</tissue>
    </source>
</reference>
<proteinExistence type="predicted"/>
<sequence>MFTKHREPGSVRPSPAESSHRGPVHPAGPTKQGPADESHCNPQTSERRAGTRPWPRPQHGSPLPPGGHVPHQPSRASPSQFQANRASRRVWESPPGVAHLVSRGPPALRSQRPWASFDMSPGSKEQQPSQSRGPPAFTGSLRAPRQVGRHGKGGETVSPSDLTSVVAPGAECAATSGHSPSHTPFNLWRGQRQSPPGPAADPLLLQKGSCDRPGKVRAQSSSAPRCPHTGGDPADRDGCSPPGHPSLRFLAIRSPLEPKGVAGIS</sequence>
<feature type="compositionally biased region" description="Basic and acidic residues" evidence="1">
    <location>
        <begin position="34"/>
        <end position="49"/>
    </location>
</feature>
<evidence type="ECO:0000256" key="1">
    <source>
        <dbReference type="SAM" id="MobiDB-lite"/>
    </source>
</evidence>
<feature type="compositionally biased region" description="Polar residues" evidence="1">
    <location>
        <begin position="123"/>
        <end position="132"/>
    </location>
</feature>
<dbReference type="EMBL" id="JANPWB010000008">
    <property type="protein sequence ID" value="KAJ1163025.1"/>
    <property type="molecule type" value="Genomic_DNA"/>
</dbReference>
<protein>
    <submittedName>
        <fullName evidence="2">Uncharacterized protein</fullName>
    </submittedName>
</protein>
<organism evidence="2 3">
    <name type="scientific">Pleurodeles waltl</name>
    <name type="common">Iberian ribbed newt</name>
    <dbReference type="NCBI Taxonomy" id="8319"/>
    <lineage>
        <taxon>Eukaryota</taxon>
        <taxon>Metazoa</taxon>
        <taxon>Chordata</taxon>
        <taxon>Craniata</taxon>
        <taxon>Vertebrata</taxon>
        <taxon>Euteleostomi</taxon>
        <taxon>Amphibia</taxon>
        <taxon>Batrachia</taxon>
        <taxon>Caudata</taxon>
        <taxon>Salamandroidea</taxon>
        <taxon>Salamandridae</taxon>
        <taxon>Pleurodelinae</taxon>
        <taxon>Pleurodeles</taxon>
    </lineage>
</organism>
<comment type="caution">
    <text evidence="2">The sequence shown here is derived from an EMBL/GenBank/DDBJ whole genome shotgun (WGS) entry which is preliminary data.</text>
</comment>
<feature type="region of interest" description="Disordered" evidence="1">
    <location>
        <begin position="1"/>
        <end position="265"/>
    </location>
</feature>
<evidence type="ECO:0000313" key="3">
    <source>
        <dbReference type="Proteomes" id="UP001066276"/>
    </source>
</evidence>
<name>A0AAV7SG55_PLEWA</name>
<dbReference type="Proteomes" id="UP001066276">
    <property type="component" value="Chromosome 4_2"/>
</dbReference>
<evidence type="ECO:0000313" key="2">
    <source>
        <dbReference type="EMBL" id="KAJ1163025.1"/>
    </source>
</evidence>
<feature type="compositionally biased region" description="Polar residues" evidence="1">
    <location>
        <begin position="74"/>
        <end position="85"/>
    </location>
</feature>
<keyword evidence="3" id="KW-1185">Reference proteome</keyword>